<evidence type="ECO:0000259" key="4">
    <source>
        <dbReference type="Pfam" id="PF10108"/>
    </source>
</evidence>
<dbReference type="AlphaFoldDB" id="A0AAU9D181"/>
<evidence type="ECO:0000256" key="1">
    <source>
        <dbReference type="ARBA" id="ARBA00010944"/>
    </source>
</evidence>
<comment type="similarity">
    <text evidence="1 2">Belongs to the dTDP-4-dehydrorhamnose reductase family.</text>
</comment>
<dbReference type="CDD" id="cd05254">
    <property type="entry name" value="dTDP_HR_like_SDR_e"/>
    <property type="match status" value="1"/>
</dbReference>
<accession>A0AAU9D181</accession>
<name>A0AAU9D181_9FUSO</name>
<dbReference type="PANTHER" id="PTHR10491:SF4">
    <property type="entry name" value="METHIONINE ADENOSYLTRANSFERASE 2 SUBUNIT BETA"/>
    <property type="match status" value="1"/>
</dbReference>
<dbReference type="InterPro" id="IPR019288">
    <property type="entry name" value="3'-5'_exonuclease_PolB-like"/>
</dbReference>
<dbReference type="InterPro" id="IPR029903">
    <property type="entry name" value="RmlD-like-bd"/>
</dbReference>
<dbReference type="InterPro" id="IPR036397">
    <property type="entry name" value="RNaseH_sf"/>
</dbReference>
<comment type="pathway">
    <text evidence="2">Carbohydrate biosynthesis; dTDP-L-rhamnose biosynthesis.</text>
</comment>
<dbReference type="SUPFAM" id="SSF53098">
    <property type="entry name" value="Ribonuclease H-like"/>
    <property type="match status" value="1"/>
</dbReference>
<dbReference type="InterPro" id="IPR012337">
    <property type="entry name" value="RNaseH-like_sf"/>
</dbReference>
<dbReference type="GO" id="GO:0008831">
    <property type="term" value="F:dTDP-4-dehydrorhamnose reductase activity"/>
    <property type="evidence" value="ECO:0007669"/>
    <property type="project" value="UniProtKB-EC"/>
</dbReference>
<dbReference type="RefSeq" id="WP_307904675.1">
    <property type="nucleotide sequence ID" value="NZ_AP027059.1"/>
</dbReference>
<keyword evidence="2" id="KW-0521">NADP</keyword>
<reference evidence="5 6" key="1">
    <citation type="submission" date="2022-11" db="EMBL/GenBank/DDBJ databases">
        <title>Haliovirga abyssi gen. nov., sp. nov., a mesophilic fermentative bacterium isolated from the Iheya North hydrothermal field and the proposal of Haliovirgaceae fam. nov.</title>
        <authorList>
            <person name="Miyazaki U."/>
            <person name="Tame A."/>
            <person name="Miyazaki J."/>
            <person name="Takai K."/>
            <person name="Sawayama S."/>
            <person name="Kitajima M."/>
            <person name="Okamoto A."/>
            <person name="Nakagawa S."/>
        </authorList>
    </citation>
    <scope>NUCLEOTIDE SEQUENCE [LARGE SCALE GENOMIC DNA]</scope>
    <source>
        <strain evidence="5 6">IC12</strain>
    </source>
</reference>
<dbReference type="EC" id="1.1.1.133" evidence="2"/>
<evidence type="ECO:0000256" key="2">
    <source>
        <dbReference type="RuleBase" id="RU364082"/>
    </source>
</evidence>
<dbReference type="SUPFAM" id="SSF51735">
    <property type="entry name" value="NAD(P)-binding Rossmann-fold domains"/>
    <property type="match status" value="1"/>
</dbReference>
<evidence type="ECO:0000259" key="3">
    <source>
        <dbReference type="Pfam" id="PF04321"/>
    </source>
</evidence>
<dbReference type="GO" id="GO:0019305">
    <property type="term" value="P:dTDP-rhamnose biosynthetic process"/>
    <property type="evidence" value="ECO:0007669"/>
    <property type="project" value="TreeGrafter"/>
</dbReference>
<proteinExistence type="inferred from homology"/>
<sequence length="557" mass="64265">MIWIFDIETILDAELIRKTMNLEGTDVEVMNLAKDIYQGKKGNRFLPLPYHKIVNISILGLDKDKNFLKLSSINDEDEKEIIEKFLDALNKNNPQVITFNGRSFDLPVLMIRAMKYSLSCNTYFENENSKIGKNRWSNYRARYNEKFHLDLMDSLSEFGAVRGLSLDLLSSMIGAPGKYEVNGSQVIDLYYNGELEKIKEYCESDVLNTYWLYLKYEVLRGNITREEFGKKLEILKENLIKNRYYFEIFEENINKELDNLNGVEKGIEEENKKENKGEKMILLTGANGQLGTDFKKLFDEKQLKYIATDYKELDITNIDNVREFVKNKNIKYIINCAAYNNVDKAEEERDKVYALNCDAPKNLAIIAKEIDAIFVTYSTDFVFDGEKGEAYVEKDKVSPVSVYGQSKADGEKKVLEAYEKVFVIRTSWVFGTGNSNFNTQVINWSKSRTELSIVDDQISVPTYSWDLAEFSWKLIETNEFGLYHISNDGIASKYDQAKYLLDKIGWKGELKKAKTSDFNLAAKRAKFSKLSSEKVEKLVGEKLPNWKSGIDRYLGMA</sequence>
<gene>
    <name evidence="5" type="ORF">HLVA_02980</name>
</gene>
<dbReference type="GO" id="GO:0005829">
    <property type="term" value="C:cytosol"/>
    <property type="evidence" value="ECO:0007669"/>
    <property type="project" value="TreeGrafter"/>
</dbReference>
<dbReference type="Gene3D" id="3.30.420.10">
    <property type="entry name" value="Ribonuclease H-like superfamily/Ribonuclease H"/>
    <property type="match status" value="1"/>
</dbReference>
<protein>
    <recommendedName>
        <fullName evidence="2">dTDP-4-dehydrorhamnose reductase</fullName>
        <ecNumber evidence="2">1.1.1.133</ecNumber>
    </recommendedName>
</protein>
<keyword evidence="2" id="KW-0560">Oxidoreductase</keyword>
<dbReference type="KEGG" id="haby:HLVA_02980"/>
<dbReference type="Proteomes" id="UP001321582">
    <property type="component" value="Chromosome"/>
</dbReference>
<evidence type="ECO:0000313" key="6">
    <source>
        <dbReference type="Proteomes" id="UP001321582"/>
    </source>
</evidence>
<organism evidence="5 6">
    <name type="scientific">Haliovirga abyssi</name>
    <dbReference type="NCBI Taxonomy" id="2996794"/>
    <lineage>
        <taxon>Bacteria</taxon>
        <taxon>Fusobacteriati</taxon>
        <taxon>Fusobacteriota</taxon>
        <taxon>Fusobacteriia</taxon>
        <taxon>Fusobacteriales</taxon>
        <taxon>Haliovirgaceae</taxon>
        <taxon>Haliovirga</taxon>
    </lineage>
</organism>
<dbReference type="InterPro" id="IPR036291">
    <property type="entry name" value="NAD(P)-bd_dom_sf"/>
</dbReference>
<evidence type="ECO:0000313" key="5">
    <source>
        <dbReference type="EMBL" id="BDU49729.1"/>
    </source>
</evidence>
<dbReference type="GO" id="GO:0003676">
    <property type="term" value="F:nucleic acid binding"/>
    <property type="evidence" value="ECO:0007669"/>
    <property type="project" value="InterPro"/>
</dbReference>
<dbReference type="Pfam" id="PF10108">
    <property type="entry name" value="DNA_pol_B_exo2"/>
    <property type="match status" value="1"/>
</dbReference>
<dbReference type="CDD" id="cd05782">
    <property type="entry name" value="DNA_polB_like1_exo"/>
    <property type="match status" value="1"/>
</dbReference>
<dbReference type="InterPro" id="IPR005913">
    <property type="entry name" value="dTDP_dehydrorham_reduct"/>
</dbReference>
<feature type="domain" description="Predicted 3'-5' exonuclease PolB-like" evidence="4">
    <location>
        <begin position="44"/>
        <end position="250"/>
    </location>
</feature>
<comment type="function">
    <text evidence="2">Catalyzes the reduction of dTDP-6-deoxy-L-lyxo-4-hexulose to yield dTDP-L-rhamnose.</text>
</comment>
<keyword evidence="6" id="KW-1185">Reference proteome</keyword>
<dbReference type="Gene3D" id="3.90.25.10">
    <property type="entry name" value="UDP-galactose 4-epimerase, domain 1"/>
    <property type="match status" value="1"/>
</dbReference>
<dbReference type="EMBL" id="AP027059">
    <property type="protein sequence ID" value="BDU49729.1"/>
    <property type="molecule type" value="Genomic_DNA"/>
</dbReference>
<dbReference type="Pfam" id="PF04321">
    <property type="entry name" value="RmlD_sub_bind"/>
    <property type="match status" value="1"/>
</dbReference>
<dbReference type="PANTHER" id="PTHR10491">
    <property type="entry name" value="DTDP-4-DEHYDRORHAMNOSE REDUCTASE"/>
    <property type="match status" value="1"/>
</dbReference>
<dbReference type="Gene3D" id="3.40.50.720">
    <property type="entry name" value="NAD(P)-binding Rossmann-like Domain"/>
    <property type="match status" value="1"/>
</dbReference>
<dbReference type="NCBIfam" id="TIGR01214">
    <property type="entry name" value="rmlD"/>
    <property type="match status" value="1"/>
</dbReference>
<feature type="domain" description="RmlD-like substrate binding" evidence="3">
    <location>
        <begin position="280"/>
        <end position="554"/>
    </location>
</feature>